<name>A0ABW4JF22_9BACL</name>
<keyword evidence="2" id="KW-1185">Reference proteome</keyword>
<sequence length="186" mass="20184">MAMTVQEYVQGLLDEHGVKGNAVAAKAGMSASYFYRVLSGDNISPKFLRKIAPHVPGASVHRMMVLAGLLPDEDEVNGETLEDLKLRVHDLTDKLGVALEKYARQLEASDVAFIEGPVAKKVLQLLLASVEEGKVFDQFGFVEYQASVELVEKLTGLREGQGKALIPVVQALGKANLHMADDADDH</sequence>
<protein>
    <recommendedName>
        <fullName evidence="3">HTH cro/C1-type domain-containing protein</fullName>
    </recommendedName>
</protein>
<dbReference type="RefSeq" id="WP_377942162.1">
    <property type="nucleotide sequence ID" value="NZ_JBHUCX010000018.1"/>
</dbReference>
<evidence type="ECO:0000313" key="2">
    <source>
        <dbReference type="Proteomes" id="UP001597079"/>
    </source>
</evidence>
<comment type="caution">
    <text evidence="1">The sequence shown here is derived from an EMBL/GenBank/DDBJ whole genome shotgun (WGS) entry which is preliminary data.</text>
</comment>
<evidence type="ECO:0008006" key="3">
    <source>
        <dbReference type="Google" id="ProtNLM"/>
    </source>
</evidence>
<accession>A0ABW4JF22</accession>
<gene>
    <name evidence="1" type="ORF">ACFSB2_06205</name>
</gene>
<reference evidence="2" key="1">
    <citation type="journal article" date="2019" name="Int. J. Syst. Evol. Microbiol.">
        <title>The Global Catalogue of Microorganisms (GCM) 10K type strain sequencing project: providing services to taxonomists for standard genome sequencing and annotation.</title>
        <authorList>
            <consortium name="The Broad Institute Genomics Platform"/>
            <consortium name="The Broad Institute Genome Sequencing Center for Infectious Disease"/>
            <person name="Wu L."/>
            <person name="Ma J."/>
        </authorList>
    </citation>
    <scope>NUCLEOTIDE SEQUENCE [LARGE SCALE GENOMIC DNA]</scope>
    <source>
        <strain evidence="2">CGMCC 1.12286</strain>
    </source>
</reference>
<evidence type="ECO:0000313" key="1">
    <source>
        <dbReference type="EMBL" id="MFD1674298.1"/>
    </source>
</evidence>
<dbReference type="Proteomes" id="UP001597079">
    <property type="component" value="Unassembled WGS sequence"/>
</dbReference>
<proteinExistence type="predicted"/>
<dbReference type="EMBL" id="JBHUCX010000018">
    <property type="protein sequence ID" value="MFD1674298.1"/>
    <property type="molecule type" value="Genomic_DNA"/>
</dbReference>
<organism evidence="1 2">
    <name type="scientific">Alicyclobacillus fodiniaquatilis</name>
    <dbReference type="NCBI Taxonomy" id="1661150"/>
    <lineage>
        <taxon>Bacteria</taxon>
        <taxon>Bacillati</taxon>
        <taxon>Bacillota</taxon>
        <taxon>Bacilli</taxon>
        <taxon>Bacillales</taxon>
        <taxon>Alicyclobacillaceae</taxon>
        <taxon>Alicyclobacillus</taxon>
    </lineage>
</organism>